<dbReference type="Proteomes" id="UP000183760">
    <property type="component" value="Unassembled WGS sequence"/>
</dbReference>
<proteinExistence type="inferred from homology"/>
<comment type="caution">
    <text evidence="3">The sequence shown here is derived from an EMBL/GenBank/DDBJ whole genome shotgun (WGS) entry which is preliminary data.</text>
</comment>
<name>A0A511STP9_MYXFU</name>
<dbReference type="InterPro" id="IPR002871">
    <property type="entry name" value="NIF_FeS_clus_asmbl_NifU_N"/>
</dbReference>
<dbReference type="GO" id="GO:0051536">
    <property type="term" value="F:iron-sulfur cluster binding"/>
    <property type="evidence" value="ECO:0007669"/>
    <property type="project" value="InterPro"/>
</dbReference>
<evidence type="ECO:0000259" key="2">
    <source>
        <dbReference type="Pfam" id="PF01592"/>
    </source>
</evidence>
<dbReference type="Proteomes" id="UP000321514">
    <property type="component" value="Unassembled WGS sequence"/>
</dbReference>
<dbReference type="STRING" id="1334629.MFUL124B02_06765"/>
<dbReference type="PANTHER" id="PTHR10093">
    <property type="entry name" value="IRON-SULFUR CLUSTER ASSEMBLY ENZYME NIFU HOMOLOG"/>
    <property type="match status" value="1"/>
</dbReference>
<organism evidence="3 6">
    <name type="scientific">Myxococcus fulvus</name>
    <dbReference type="NCBI Taxonomy" id="33"/>
    <lineage>
        <taxon>Bacteria</taxon>
        <taxon>Pseudomonadati</taxon>
        <taxon>Myxococcota</taxon>
        <taxon>Myxococcia</taxon>
        <taxon>Myxococcales</taxon>
        <taxon>Cystobacterineae</taxon>
        <taxon>Myxococcaceae</taxon>
        <taxon>Myxococcus</taxon>
    </lineage>
</organism>
<dbReference type="Pfam" id="PF01592">
    <property type="entry name" value="NifU_N"/>
    <property type="match status" value="1"/>
</dbReference>
<dbReference type="OrthoDB" id="9804157at2"/>
<evidence type="ECO:0000313" key="3">
    <source>
        <dbReference type="EMBL" id="GEN05289.1"/>
    </source>
</evidence>
<evidence type="ECO:0000313" key="5">
    <source>
        <dbReference type="Proteomes" id="UP000183760"/>
    </source>
</evidence>
<evidence type="ECO:0000313" key="6">
    <source>
        <dbReference type="Proteomes" id="UP000321514"/>
    </source>
</evidence>
<gene>
    <name evidence="3" type="ORF">MFU01_03260</name>
    <name evidence="4" type="ORF">SAMN05443572_1011167</name>
</gene>
<dbReference type="SUPFAM" id="SSF82649">
    <property type="entry name" value="SufE/NifU"/>
    <property type="match status" value="1"/>
</dbReference>
<dbReference type="NCBIfam" id="TIGR01994">
    <property type="entry name" value="SUF_scaf_2"/>
    <property type="match status" value="1"/>
</dbReference>
<dbReference type="GO" id="GO:0005506">
    <property type="term" value="F:iron ion binding"/>
    <property type="evidence" value="ECO:0007669"/>
    <property type="project" value="InterPro"/>
</dbReference>
<reference evidence="4 5" key="1">
    <citation type="submission" date="2016-10" db="EMBL/GenBank/DDBJ databases">
        <authorList>
            <person name="Varghese N."/>
            <person name="Submissions S."/>
        </authorList>
    </citation>
    <scope>NUCLEOTIDE SEQUENCE [LARGE SCALE GENOMIC DNA]</scope>
    <source>
        <strain evidence="4 5">DSM 16525</strain>
    </source>
</reference>
<dbReference type="GO" id="GO:0016226">
    <property type="term" value="P:iron-sulfur cluster assembly"/>
    <property type="evidence" value="ECO:0007669"/>
    <property type="project" value="InterPro"/>
</dbReference>
<dbReference type="FunFam" id="3.90.1010.10:FF:000002">
    <property type="entry name" value="Iron-sulfur cluster assembly scaffold protein NifU"/>
    <property type="match status" value="1"/>
</dbReference>
<sequence>MSSGSDDLKDLYQEVVLEHSKRPRNYRVVEGANHEAAGHNPLCGDQLSVTMKVEGDVIRDIGFQGQGCAISRASASLMTGAVKDKSREEAEALFALVHKLVTEGPESMDLDALGKLAVLSGVSEFPARVKCASLAWHTMRAALAGQSEAVSTE</sequence>
<dbReference type="EMBL" id="FOIB01000001">
    <property type="protein sequence ID" value="SET12303.1"/>
    <property type="molecule type" value="Genomic_DNA"/>
</dbReference>
<keyword evidence="5" id="KW-1185">Reference proteome</keyword>
<evidence type="ECO:0000313" key="4">
    <source>
        <dbReference type="EMBL" id="SET12303.1"/>
    </source>
</evidence>
<reference evidence="3 6" key="2">
    <citation type="submission" date="2019-07" db="EMBL/GenBank/DDBJ databases">
        <title>Whole genome shotgun sequence of Myxococcus fulvus NBRC 100333.</title>
        <authorList>
            <person name="Hosoyama A."/>
            <person name="Uohara A."/>
            <person name="Ohji S."/>
            <person name="Ichikawa N."/>
        </authorList>
    </citation>
    <scope>NUCLEOTIDE SEQUENCE [LARGE SCALE GENOMIC DNA]</scope>
    <source>
        <strain evidence="3 6">NBRC 100333</strain>
    </source>
</reference>
<protein>
    <submittedName>
        <fullName evidence="3">Iron-sulfur cluster assembly scaffold protein</fullName>
    </submittedName>
    <submittedName>
        <fullName evidence="4">Nitrogen fixation protein NifU</fullName>
    </submittedName>
</protein>
<dbReference type="EMBL" id="BJXR01000006">
    <property type="protein sequence ID" value="GEN05289.1"/>
    <property type="molecule type" value="Genomic_DNA"/>
</dbReference>
<feature type="domain" description="NIF system FeS cluster assembly NifU N-terminal" evidence="2">
    <location>
        <begin position="12"/>
        <end position="131"/>
    </location>
</feature>
<dbReference type="CDD" id="cd06664">
    <property type="entry name" value="IscU_like"/>
    <property type="match status" value="1"/>
</dbReference>
<dbReference type="AlphaFoldDB" id="A0A511STP9"/>
<comment type="similarity">
    <text evidence="1">Belongs to the NifU family.</text>
</comment>
<dbReference type="Gene3D" id="3.90.1010.10">
    <property type="match status" value="1"/>
</dbReference>
<accession>A0A511STP9</accession>
<dbReference type="RefSeq" id="WP_046711303.1">
    <property type="nucleotide sequence ID" value="NZ_BJXR01000006.1"/>
</dbReference>
<evidence type="ECO:0000256" key="1">
    <source>
        <dbReference type="ARBA" id="ARBA00006420"/>
    </source>
</evidence>